<evidence type="ECO:0000256" key="1">
    <source>
        <dbReference type="SAM" id="MobiDB-lite"/>
    </source>
</evidence>
<organism evidence="2 3">
    <name type="scientific">Bradyrhizobium vignae</name>
    <dbReference type="NCBI Taxonomy" id="1549949"/>
    <lineage>
        <taxon>Bacteria</taxon>
        <taxon>Pseudomonadati</taxon>
        <taxon>Pseudomonadota</taxon>
        <taxon>Alphaproteobacteria</taxon>
        <taxon>Hyphomicrobiales</taxon>
        <taxon>Nitrobacteraceae</taxon>
        <taxon>Bradyrhizobium</taxon>
    </lineage>
</organism>
<sequence length="157" mass="17020">MDVSMLKEGKYAAWFRTAQAQGTGIVHLAQGRISGSDSFFTYGGSYRFDDDQRFTAVLTTRRHADGPPTVFGFDEVEVELSGVYSGAMATCSGTARQAPDVRFEATLIYSQEVAPAADARSAVVKLNADKLPKGLDGRSRPRPPFKAGSPNQKPNRQ</sequence>
<evidence type="ECO:0000313" key="3">
    <source>
        <dbReference type="Proteomes" id="UP000246085"/>
    </source>
</evidence>
<dbReference type="EMBL" id="LS398110">
    <property type="protein sequence ID" value="SPP97761.1"/>
    <property type="molecule type" value="Genomic_DNA"/>
</dbReference>
<evidence type="ECO:0008006" key="4">
    <source>
        <dbReference type="Google" id="ProtNLM"/>
    </source>
</evidence>
<feature type="region of interest" description="Disordered" evidence="1">
    <location>
        <begin position="130"/>
        <end position="157"/>
    </location>
</feature>
<dbReference type="InterPro" id="IPR043019">
    <property type="entry name" value="GrlR_sf"/>
</dbReference>
<feature type="compositionally biased region" description="Basic and acidic residues" evidence="1">
    <location>
        <begin position="130"/>
        <end position="139"/>
    </location>
</feature>
<evidence type="ECO:0000313" key="2">
    <source>
        <dbReference type="EMBL" id="SPP97761.1"/>
    </source>
</evidence>
<name>A0A2U3Q8L5_9BRAD</name>
<dbReference type="KEGG" id="bvz:BRAD3257_6896"/>
<protein>
    <recommendedName>
        <fullName evidence="4">T3SS negative regulator,GrlR</fullName>
    </recommendedName>
</protein>
<proteinExistence type="predicted"/>
<dbReference type="Gene3D" id="2.40.128.380">
    <property type="entry name" value="T3SS negative regulator GrlR"/>
    <property type="match status" value="1"/>
</dbReference>
<accession>A0A2U3Q8L5</accession>
<dbReference type="AlphaFoldDB" id="A0A2U3Q8L5"/>
<gene>
    <name evidence="2" type="ORF">BRAD3257_6896</name>
</gene>
<reference evidence="2 3" key="1">
    <citation type="submission" date="2018-03" db="EMBL/GenBank/DDBJ databases">
        <authorList>
            <person name="Gully D."/>
        </authorList>
    </citation>
    <scope>NUCLEOTIDE SEQUENCE [LARGE SCALE GENOMIC DNA]</scope>
    <source>
        <strain evidence="2">ORS3257</strain>
    </source>
</reference>
<dbReference type="Proteomes" id="UP000246085">
    <property type="component" value="Chromosome BRAD3257"/>
</dbReference>